<feature type="coiled-coil region" evidence="1">
    <location>
        <begin position="433"/>
        <end position="502"/>
    </location>
</feature>
<name>A0A0K1JGP0_9MICO</name>
<reference evidence="4 5" key="1">
    <citation type="submission" date="2015-03" db="EMBL/GenBank/DDBJ databases">
        <title>Luteipulveratus halotolerans sp. nov., a novel actinobacterium (Dermacoccaceae) from Sarawak, Malaysia.</title>
        <authorList>
            <person name="Juboi H."/>
            <person name="Basik A."/>
            <person name="Shamsul S.S."/>
            <person name="Arnold P."/>
            <person name="Schmitt E.K."/>
            <person name="Sanglier J.-J."/>
            <person name="Yeo T."/>
        </authorList>
    </citation>
    <scope>NUCLEOTIDE SEQUENCE [LARGE SCALE GENOMIC DNA]</scope>
    <source>
        <strain evidence="4 5">MN07-A0370</strain>
    </source>
</reference>
<gene>
    <name evidence="4" type="ORF">VV02_07580</name>
</gene>
<feature type="transmembrane region" description="Helical" evidence="3">
    <location>
        <begin position="699"/>
        <end position="717"/>
    </location>
</feature>
<feature type="compositionally biased region" description="Basic and acidic residues" evidence="2">
    <location>
        <begin position="20"/>
        <end position="63"/>
    </location>
</feature>
<dbReference type="Proteomes" id="UP000066480">
    <property type="component" value="Chromosome"/>
</dbReference>
<feature type="transmembrane region" description="Helical" evidence="3">
    <location>
        <begin position="994"/>
        <end position="1017"/>
    </location>
</feature>
<feature type="transmembrane region" description="Helical" evidence="3">
    <location>
        <begin position="927"/>
        <end position="945"/>
    </location>
</feature>
<organism evidence="4 5">
    <name type="scientific">Luteipulveratus mongoliensis</name>
    <dbReference type="NCBI Taxonomy" id="571913"/>
    <lineage>
        <taxon>Bacteria</taxon>
        <taxon>Bacillati</taxon>
        <taxon>Actinomycetota</taxon>
        <taxon>Actinomycetes</taxon>
        <taxon>Micrococcales</taxon>
        <taxon>Dermacoccaceae</taxon>
        <taxon>Luteipulveratus</taxon>
    </lineage>
</organism>
<proteinExistence type="predicted"/>
<dbReference type="RefSeq" id="WP_052590809.1">
    <property type="nucleotide sequence ID" value="NZ_CP011112.1"/>
</dbReference>
<feature type="transmembrane region" description="Helical" evidence="3">
    <location>
        <begin position="231"/>
        <end position="254"/>
    </location>
</feature>
<evidence type="ECO:0000313" key="5">
    <source>
        <dbReference type="Proteomes" id="UP000066480"/>
    </source>
</evidence>
<dbReference type="OrthoDB" id="4808555at2"/>
<feature type="transmembrane region" description="Helical" evidence="3">
    <location>
        <begin position="752"/>
        <end position="778"/>
    </location>
</feature>
<feature type="transmembrane region" description="Helical" evidence="3">
    <location>
        <begin position="1038"/>
        <end position="1061"/>
    </location>
</feature>
<evidence type="ECO:0000256" key="1">
    <source>
        <dbReference type="SAM" id="Coils"/>
    </source>
</evidence>
<feature type="region of interest" description="Disordered" evidence="2">
    <location>
        <begin position="1629"/>
        <end position="1648"/>
    </location>
</feature>
<evidence type="ECO:0008006" key="6">
    <source>
        <dbReference type="Google" id="ProtNLM"/>
    </source>
</evidence>
<dbReference type="STRING" id="571913.VV02_07580"/>
<evidence type="ECO:0000256" key="2">
    <source>
        <dbReference type="SAM" id="MobiDB-lite"/>
    </source>
</evidence>
<feature type="transmembrane region" description="Helical" evidence="3">
    <location>
        <begin position="957"/>
        <end position="974"/>
    </location>
</feature>
<feature type="transmembrane region" description="Helical" evidence="3">
    <location>
        <begin position="799"/>
        <end position="823"/>
    </location>
</feature>
<keyword evidence="1" id="KW-0175">Coiled coil</keyword>
<feature type="coiled-coil region" evidence="1">
    <location>
        <begin position="309"/>
        <end position="404"/>
    </location>
</feature>
<dbReference type="EMBL" id="CP011112">
    <property type="protein sequence ID" value="AKU15743.1"/>
    <property type="molecule type" value="Genomic_DNA"/>
</dbReference>
<accession>A0A0K1JGP0</accession>
<feature type="transmembrane region" description="Helical" evidence="3">
    <location>
        <begin position="201"/>
        <end position="225"/>
    </location>
</feature>
<keyword evidence="3" id="KW-0812">Transmembrane</keyword>
<protein>
    <recommendedName>
        <fullName evidence="6">Transglycosylase SLT domain-containing protein</fullName>
    </recommendedName>
</protein>
<keyword evidence="3" id="KW-1133">Transmembrane helix</keyword>
<keyword evidence="3" id="KW-0472">Membrane</keyword>
<keyword evidence="5" id="KW-1185">Reference proteome</keyword>
<evidence type="ECO:0000313" key="4">
    <source>
        <dbReference type="EMBL" id="AKU15743.1"/>
    </source>
</evidence>
<feature type="region of interest" description="Disordered" evidence="2">
    <location>
        <begin position="19"/>
        <end position="66"/>
    </location>
</feature>
<dbReference type="PATRIC" id="fig|571913.6.peg.1544"/>
<sequence length="1648" mass="171462">MPNGIELATAYVTFLVDGSESDKGAREAGRKAGQEYQRGFDETSGKDAPDPGKGSEKKSRESGTKAGNAYASAFDKIIRTQVKRALDSLPDAKVDADATPAQKAIAQLRTDLAAIGKTKIGVDLDAGAAQAQITRIKGELDRLGADSADIGVRVDSGAASAALERVDAEVSRIDGRHAEINVDVDTGGAETRLAAMGAQSVSAGSGVSTLVLAALALAPALIPIAAVGIPAIAGIGAAAIGAGAGMGVLALAIAPVVKAMQALNAADEANAQAGKQQTAQAAAIASAQASVTSATKSLANTRAQVADAAVAASTRIKRAQESVRDAEVQGNREIGAAQRAVSDARERGAQQVEAAVARVKSAEQGLASAQRQSLTAQQALNDARKAAKQNLEDLALRVQDAALNERSGKLQIADAQQRLNEVLADKNSTTLDKEQAKLALDQARQAYQETLVQNKRLRDEKAAADKAGVNGSKQVKDAQQGVADANQRVKDAQGEITKAQAGVVKAQKDAAKSVADAERKYADARINASRGVLRAQQQVTDAMKAQQTQARQGAFQVGQSQASLAAAQRSLTLARAKSGEATAAQTKAAAAMAALTPAGRSFVTFLRGQLIPAFGGLSKAAQTGFLPGAEQALKNLLPLATPLKAFVTDISTRLGNMAVAASKALTGPFWTRFFTFIATNAGPWMETFGRILGNVAKGFAALFLAAAPAGTSFLGILETLSQRFATFGQSSGDPNSGFQGVLRYAQVALPKVGAFLAAFGAALARVTVALAPLGLVLLGVLTNTLRFIAGMDPTTIRNLAIGIVGLLVAIKLYNVVVGTANLVQRVWTRAVWLHDVAEKSGILTKIRSAATTVAKTVAEKAAAAASKATTAATWLYVTATNALSLTTIRTTAATVAKTVAEKAAAVASKAMAVAQWLLNAALTANPIGLLIVGLVALGVATVLMWKRSSTFRAIVTGAWNAIKTVAVAVFSYFRDTIWPGFQMILGWLGGAFKLWWSGVKLYVGFISLIVGAVFSYVRDTIWPGVSKVIGWLVGGFKLWWSGVKLYIGFISTIVGALFSYARDTIWPGISRVIGWLVGGFKLWWDGVNKYVGFVKLVVGAVFSYMRDTIWPGFKTVLGWIVGGFKGAAEGIGKAWDAIRGLAAGPVEFVVNTVFGGLLGAIGKIPGLGGAMNGIKSAIGIPINLHGGAAKNTVRNVSGQNRNLQTAAVGGRIRGPWRGATADNVLGISDRGVPTARVNPGEWITRVASTQKMERKHPGVLDYINRHGTLPGLAAGGIVALGHKLQQMGWLVSEHPAFGGVHPVHMKGSDHYSGRAIDINWPGESGNNSPQEVAHAPSALATIKAFGLNYLWQVAGHFNHIHAMLGGSSKSGGGGFSLNPLDAIKSKFGGMLDGVTGKFDDSVFAQGAAGLAKSAIGKVWDWAGSKLSALGDVLTPGLGSGISQSASALQAQAVVQGVAAKYGWGSGAQWDALKSLVQGESGWNPNAANPSSSARGLFQKLTSVNGPLESTIAGQAQWGLNYIRSRYGSPSNAYSTWLSRSPHWYSGGGEVTRPGGYANGTSSATRGLHLVGERGTELVDFRGGERVHNNQDTQALLGGEPIDYERLAEEIAKVAIVLDGSVVTEKVTDRQKRQQARGRSGFNITAGAV</sequence>
<dbReference type="KEGG" id="lmoi:VV02_07580"/>
<evidence type="ECO:0000256" key="3">
    <source>
        <dbReference type="SAM" id="Phobius"/>
    </source>
</evidence>